<proteinExistence type="predicted"/>
<organism evidence="1">
    <name type="scientific">Papaver somniferum</name>
    <name type="common">Opium poppy</name>
    <dbReference type="NCBI Taxonomy" id="3469"/>
    <lineage>
        <taxon>Eukaryota</taxon>
        <taxon>Viridiplantae</taxon>
        <taxon>Streptophyta</taxon>
        <taxon>Embryophyta</taxon>
        <taxon>Tracheophyta</taxon>
        <taxon>Spermatophyta</taxon>
        <taxon>Magnoliopsida</taxon>
        <taxon>Ranunculales</taxon>
        <taxon>Papaveraceae</taxon>
        <taxon>Papaveroideae</taxon>
        <taxon>Papaver</taxon>
    </lineage>
</organism>
<accession>A0A5B7LL41</accession>
<dbReference type="AlphaFoldDB" id="A0A5B7LL41"/>
<protein>
    <submittedName>
        <fullName evidence="1">Peptidase A1</fullName>
    </submittedName>
</protein>
<evidence type="ECO:0000313" key="1">
    <source>
        <dbReference type="EMBL" id="QBG82583.1"/>
    </source>
</evidence>
<reference evidence="1" key="1">
    <citation type="journal article" date="2019" name="Plant Physiol.">
        <title>Purine permease-type benzylisoquinoline alkaloid transporters in opium poppy.</title>
        <authorList>
            <person name="Dastmalchi M."/>
            <person name="Chang L."/>
            <person name="Chen R."/>
            <person name="Yu L."/>
            <person name="Chen X."/>
            <person name="Hagel J."/>
            <person name="Facchini P.J."/>
        </authorList>
    </citation>
    <scope>NUCLEOTIDE SEQUENCE</scope>
</reference>
<dbReference type="EMBL" id="MH837999">
    <property type="protein sequence ID" value="QBG82583.1"/>
    <property type="molecule type" value="Genomic_DNA"/>
</dbReference>
<sequence>MKPDVARLSVDYETSRFYVAVVGLPMRLDLLHLVLLLKKCSLKDPTLAAVKRNTRFRNRRMVFYKSIRCCWRK</sequence>
<name>A0A5B7LL41_PAPSO</name>